<evidence type="ECO:0000259" key="14">
    <source>
        <dbReference type="Pfam" id="PF02737"/>
    </source>
</evidence>
<keyword evidence="11" id="KW-0511">Multifunctional enzyme</keyword>
<evidence type="ECO:0000256" key="8">
    <source>
        <dbReference type="ARBA" id="ARBA00023027"/>
    </source>
</evidence>
<dbReference type="InterPro" id="IPR036291">
    <property type="entry name" value="NAD(P)-bd_dom_sf"/>
</dbReference>
<dbReference type="GO" id="GO:0004300">
    <property type="term" value="F:enoyl-CoA hydratase activity"/>
    <property type="evidence" value="ECO:0007669"/>
    <property type="project" value="UniProtKB-EC"/>
</dbReference>
<proteinExistence type="inferred from homology"/>
<dbReference type="InterPro" id="IPR006108">
    <property type="entry name" value="3HC_DH_C"/>
</dbReference>
<dbReference type="EC" id="1.1.1.35" evidence="15"/>
<dbReference type="CDD" id="cd06558">
    <property type="entry name" value="crotonase-like"/>
    <property type="match status" value="1"/>
</dbReference>
<comment type="similarity">
    <text evidence="4">Belongs to the 3-hydroxyacyl-CoA dehydrogenase family.</text>
</comment>
<evidence type="ECO:0000256" key="2">
    <source>
        <dbReference type="ARBA" id="ARBA00005086"/>
    </source>
</evidence>
<evidence type="ECO:0000256" key="9">
    <source>
        <dbReference type="ARBA" id="ARBA00023098"/>
    </source>
</evidence>
<dbReference type="Gene3D" id="3.40.50.720">
    <property type="entry name" value="NAD(P)-binding Rossmann-like Domain"/>
    <property type="match status" value="1"/>
</dbReference>
<dbReference type="GO" id="GO:0070403">
    <property type="term" value="F:NAD+ binding"/>
    <property type="evidence" value="ECO:0007669"/>
    <property type="project" value="InterPro"/>
</dbReference>
<dbReference type="FunFam" id="3.40.50.720:FF:000009">
    <property type="entry name" value="Fatty oxidation complex, alpha subunit"/>
    <property type="match status" value="1"/>
</dbReference>
<dbReference type="Pfam" id="PF02737">
    <property type="entry name" value="3HCDH_N"/>
    <property type="match status" value="1"/>
</dbReference>
<dbReference type="EC" id="5.1.2.3" evidence="15"/>
<dbReference type="Proteomes" id="UP000182498">
    <property type="component" value="Unassembled WGS sequence"/>
</dbReference>
<feature type="domain" description="3-hydroxyacyl-CoA dehydrogenase NAD binding" evidence="14">
    <location>
        <begin position="328"/>
        <end position="506"/>
    </location>
</feature>
<feature type="domain" description="3-hydroxyacyl-CoA dehydrogenase C-terminal" evidence="13">
    <location>
        <begin position="509"/>
        <end position="609"/>
    </location>
</feature>
<keyword evidence="9" id="KW-0443">Lipid metabolism</keyword>
<evidence type="ECO:0000256" key="12">
    <source>
        <dbReference type="ARBA" id="ARBA00049556"/>
    </source>
</evidence>
<reference evidence="16" key="1">
    <citation type="submission" date="2015-11" db="EMBL/GenBank/DDBJ databases">
        <authorList>
            <person name="Dugat-Bony E."/>
        </authorList>
    </citation>
    <scope>NUCLEOTIDE SEQUENCE [LARGE SCALE GENOMIC DNA]</scope>
    <source>
        <strain evidence="16">Mu292</strain>
    </source>
</reference>
<dbReference type="InterPro" id="IPR050136">
    <property type="entry name" value="FA_oxidation_alpha_subunit"/>
</dbReference>
<keyword evidence="7 15" id="KW-0560">Oxidoreductase</keyword>
<gene>
    <name evidence="15" type="ORF">CVAR292_01751</name>
</gene>
<dbReference type="Pfam" id="PF00378">
    <property type="entry name" value="ECH_1"/>
    <property type="match status" value="1"/>
</dbReference>
<dbReference type="FunFam" id="3.90.226.10:FF:000047">
    <property type="entry name" value="Probable 3-hydroxyacyl-CoA dehydrogenase"/>
    <property type="match status" value="1"/>
</dbReference>
<dbReference type="Gene3D" id="1.10.1040.50">
    <property type="match status" value="1"/>
</dbReference>
<keyword evidence="10 15" id="KW-0456">Lyase</keyword>
<accession>A0A0X2NLP0</accession>
<dbReference type="InterPro" id="IPR001753">
    <property type="entry name" value="Enoyl-CoA_hydra/iso"/>
</dbReference>
<sequence length="763" mass="79545">MSENIIGWDADANGVVTLTIDDPSAPVNVMNDAFRDSLAETVAKLQAAVEAKEISGVVITSAKKTFFAGGDIKSMITAGPAEAEATRDMCDGMKANFRALETLGVPVVAAINGAALGGGLEVALATHHRIASDAKGLKVGLPEVTLGLLPGGGGVARVTRLLGLATALTKVLTTGKQFNAEAAKEIGLIDEVVPADQLVDAAKAWIAENPDATQPWDRKGFKIPGGTPSTPALAAMLPSFPANVTKQVKGAPMPAPKAILAAAVEGAQLKRIEDATAVETRYFVELVTGPTSTNMMQAFFFDLNHCNGGGSRPLQADGTPFPKTTFRKIGVIGAGMMGAGIAYVAAKSGIEVVLKDISEENAARGKAYSEGLEAKALKRGRTTEEKSAELLARIKPSADYADLADVDLVVEAVFENTELKHRVFAEIEAAVPGTAVLGSNTSTLPITGLAEGVDRKGDFIGLHFFSPVDKMPLIEIISGAETSPETLAKGLDFARQIRKTPIVVNDSRGFYTSRVIGTVLNEAMRMLVEGVDPAVIESAGRQAGYPAPQLQLQDELNLKLARKIGAETKAAADAAGVSVDDGGVNALVDAMLDTFERPGKLEGKGFYEYDENGRRAGLWSGLRGELAEKLGITPVTVPDGEAATDGHGLDSTVSAGEAGPSLNDLVERMLFIEAIETQKCVDEGVLTSDADANIGSILGIGYPAWTGGTRQFITNYARPAAATLPEDAAADYPTAGVAGFVARAEELAATYGERFTPVASLKG</sequence>
<keyword evidence="15" id="KW-0413">Isomerase</keyword>
<dbReference type="Gene3D" id="3.90.226.10">
    <property type="entry name" value="2-enoyl-CoA Hydratase, Chain A, domain 1"/>
    <property type="match status" value="1"/>
</dbReference>
<evidence type="ECO:0000259" key="13">
    <source>
        <dbReference type="Pfam" id="PF00725"/>
    </source>
</evidence>
<dbReference type="RefSeq" id="WP_073884204.1">
    <property type="nucleotide sequence ID" value="NZ_FAUH01000011.1"/>
</dbReference>
<protein>
    <submittedName>
        <fullName evidence="15">3-hydroxyacyl-CoA dehydrogenase</fullName>
        <ecNumber evidence="15">1.1.1.35</ecNumber>
        <ecNumber evidence="15">4.2.1.17</ecNumber>
        <ecNumber evidence="15">5.1.2.3</ecNumber>
    </submittedName>
</protein>
<evidence type="ECO:0000256" key="3">
    <source>
        <dbReference type="ARBA" id="ARBA00007005"/>
    </source>
</evidence>
<dbReference type="GO" id="GO:0016509">
    <property type="term" value="F:long-chain (3S)-3-hydroxyacyl-CoA dehydrogenase (NAD+) activity"/>
    <property type="evidence" value="ECO:0007669"/>
    <property type="project" value="TreeGrafter"/>
</dbReference>
<dbReference type="GO" id="GO:0006635">
    <property type="term" value="P:fatty acid beta-oxidation"/>
    <property type="evidence" value="ECO:0007669"/>
    <property type="project" value="UniProtKB-UniPathway"/>
</dbReference>
<dbReference type="Pfam" id="PF00725">
    <property type="entry name" value="3HCDH"/>
    <property type="match status" value="1"/>
</dbReference>
<keyword evidence="8" id="KW-0520">NAD</keyword>
<evidence type="ECO:0000256" key="11">
    <source>
        <dbReference type="ARBA" id="ARBA00023268"/>
    </source>
</evidence>
<dbReference type="SUPFAM" id="SSF51735">
    <property type="entry name" value="NAD(P)-binding Rossmann-fold domains"/>
    <property type="match status" value="1"/>
</dbReference>
<dbReference type="EMBL" id="FAUH01000011">
    <property type="protein sequence ID" value="CUU66407.1"/>
    <property type="molecule type" value="Genomic_DNA"/>
</dbReference>
<dbReference type="SUPFAM" id="SSF48179">
    <property type="entry name" value="6-phosphogluconate dehydrogenase C-terminal domain-like"/>
    <property type="match status" value="2"/>
</dbReference>
<comment type="similarity">
    <text evidence="3">In the central section; belongs to the 3-hydroxyacyl-CoA dehydrogenase family.</text>
</comment>
<dbReference type="EC" id="4.2.1.17" evidence="15"/>
<evidence type="ECO:0000313" key="15">
    <source>
        <dbReference type="EMBL" id="CUU66407.1"/>
    </source>
</evidence>
<organism evidence="15 16">
    <name type="scientific">Corynebacterium variabile</name>
    <dbReference type="NCBI Taxonomy" id="1727"/>
    <lineage>
        <taxon>Bacteria</taxon>
        <taxon>Bacillati</taxon>
        <taxon>Actinomycetota</taxon>
        <taxon>Actinomycetes</taxon>
        <taxon>Mycobacteriales</taxon>
        <taxon>Corynebacteriaceae</taxon>
        <taxon>Corynebacterium</taxon>
    </lineage>
</organism>
<evidence type="ECO:0000256" key="6">
    <source>
        <dbReference type="ARBA" id="ARBA00022963"/>
    </source>
</evidence>
<dbReference type="GO" id="GO:0008692">
    <property type="term" value="F:3-hydroxybutyryl-CoA epimerase activity"/>
    <property type="evidence" value="ECO:0007669"/>
    <property type="project" value="UniProtKB-EC"/>
</dbReference>
<dbReference type="InterPro" id="IPR006176">
    <property type="entry name" value="3-OHacyl-CoA_DH_NAD-bd"/>
</dbReference>
<comment type="pathway">
    <text evidence="1">Lipid metabolism; fatty acid beta-oxidation.</text>
</comment>
<evidence type="ECO:0000256" key="7">
    <source>
        <dbReference type="ARBA" id="ARBA00023002"/>
    </source>
</evidence>
<dbReference type="InterPro" id="IPR029045">
    <property type="entry name" value="ClpP/crotonase-like_dom_sf"/>
</dbReference>
<evidence type="ECO:0000256" key="10">
    <source>
        <dbReference type="ARBA" id="ARBA00023239"/>
    </source>
</evidence>
<keyword evidence="6" id="KW-0442">Lipid degradation</keyword>
<dbReference type="PANTHER" id="PTHR43612:SF3">
    <property type="entry name" value="TRIFUNCTIONAL ENZYME SUBUNIT ALPHA, MITOCHONDRIAL"/>
    <property type="match status" value="1"/>
</dbReference>
<evidence type="ECO:0000313" key="16">
    <source>
        <dbReference type="Proteomes" id="UP000182498"/>
    </source>
</evidence>
<evidence type="ECO:0000256" key="5">
    <source>
        <dbReference type="ARBA" id="ARBA00022832"/>
    </source>
</evidence>
<dbReference type="PANTHER" id="PTHR43612">
    <property type="entry name" value="TRIFUNCTIONAL ENZYME SUBUNIT ALPHA"/>
    <property type="match status" value="1"/>
</dbReference>
<dbReference type="OrthoDB" id="9771883at2"/>
<keyword evidence="5" id="KW-0276">Fatty acid metabolism</keyword>
<comment type="pathway">
    <text evidence="2">Lipid metabolism; butanoate metabolism.</text>
</comment>
<dbReference type="SUPFAM" id="SSF52096">
    <property type="entry name" value="ClpP/crotonase"/>
    <property type="match status" value="1"/>
</dbReference>
<name>A0A0X2NLP0_9CORY</name>
<keyword evidence="16" id="KW-1185">Reference proteome</keyword>
<comment type="catalytic activity">
    <reaction evidence="12">
        <text>a (3S)-3-hydroxyacyl-CoA + NAD(+) = a 3-oxoacyl-CoA + NADH + H(+)</text>
        <dbReference type="Rhea" id="RHEA:22432"/>
        <dbReference type="ChEBI" id="CHEBI:15378"/>
        <dbReference type="ChEBI" id="CHEBI:57318"/>
        <dbReference type="ChEBI" id="CHEBI:57540"/>
        <dbReference type="ChEBI" id="CHEBI:57945"/>
        <dbReference type="ChEBI" id="CHEBI:90726"/>
        <dbReference type="EC" id="1.1.1.35"/>
    </reaction>
</comment>
<dbReference type="UniPathway" id="UPA00659"/>
<dbReference type="InterPro" id="IPR008927">
    <property type="entry name" value="6-PGluconate_DH-like_C_sf"/>
</dbReference>
<evidence type="ECO:0000256" key="4">
    <source>
        <dbReference type="ARBA" id="ARBA00009463"/>
    </source>
</evidence>
<evidence type="ECO:0000256" key="1">
    <source>
        <dbReference type="ARBA" id="ARBA00005005"/>
    </source>
</evidence>
<dbReference type="AlphaFoldDB" id="A0A0X2NLP0"/>